<sequence>MEKKPDTAPAPYAAGTGSAAVLPDAEALARMSYRERLAFKRDDPEAYERLRRER</sequence>
<evidence type="ECO:0000313" key="2">
    <source>
        <dbReference type="Proteomes" id="UP000886803"/>
    </source>
</evidence>
<dbReference type="Proteomes" id="UP000886803">
    <property type="component" value="Unassembled WGS sequence"/>
</dbReference>
<dbReference type="EMBL" id="DWYG01000085">
    <property type="protein sequence ID" value="HJB41939.1"/>
    <property type="molecule type" value="Genomic_DNA"/>
</dbReference>
<protein>
    <submittedName>
        <fullName evidence="1">Uncharacterized protein</fullName>
    </submittedName>
</protein>
<reference evidence="1" key="1">
    <citation type="journal article" date="2021" name="PeerJ">
        <title>Extensive microbial diversity within the chicken gut microbiome revealed by metagenomics and culture.</title>
        <authorList>
            <person name="Gilroy R."/>
            <person name="Ravi A."/>
            <person name="Getino M."/>
            <person name="Pursley I."/>
            <person name="Horton D.L."/>
            <person name="Alikhan N.F."/>
            <person name="Baker D."/>
            <person name="Gharbi K."/>
            <person name="Hall N."/>
            <person name="Watson M."/>
            <person name="Adriaenssens E.M."/>
            <person name="Foster-Nyarko E."/>
            <person name="Jarju S."/>
            <person name="Secka A."/>
            <person name="Antonio M."/>
            <person name="Oren A."/>
            <person name="Chaudhuri R.R."/>
            <person name="La Ragione R."/>
            <person name="Hildebrand F."/>
            <person name="Pallen M.J."/>
        </authorList>
    </citation>
    <scope>NUCLEOTIDE SEQUENCE</scope>
    <source>
        <strain evidence="1">ChiBcec8-13705</strain>
    </source>
</reference>
<comment type="caution">
    <text evidence="1">The sequence shown here is derived from an EMBL/GenBank/DDBJ whole genome shotgun (WGS) entry which is preliminary data.</text>
</comment>
<organism evidence="1 2">
    <name type="scientific">Candidatus Gemmiger avicola</name>
    <dbReference type="NCBI Taxonomy" id="2838605"/>
    <lineage>
        <taxon>Bacteria</taxon>
        <taxon>Bacillati</taxon>
        <taxon>Bacillota</taxon>
        <taxon>Clostridia</taxon>
        <taxon>Eubacteriales</taxon>
        <taxon>Gemmiger</taxon>
    </lineage>
</organism>
<dbReference type="AlphaFoldDB" id="A0A9D2M785"/>
<proteinExistence type="predicted"/>
<evidence type="ECO:0000313" key="1">
    <source>
        <dbReference type="EMBL" id="HJB41939.1"/>
    </source>
</evidence>
<accession>A0A9D2M785</accession>
<gene>
    <name evidence="1" type="ORF">H9945_05505</name>
</gene>
<reference evidence="1" key="2">
    <citation type="submission" date="2021-04" db="EMBL/GenBank/DDBJ databases">
        <authorList>
            <person name="Gilroy R."/>
        </authorList>
    </citation>
    <scope>NUCLEOTIDE SEQUENCE</scope>
    <source>
        <strain evidence="1">ChiBcec8-13705</strain>
    </source>
</reference>
<name>A0A9D2M785_9FIRM</name>